<gene>
    <name evidence="13" type="ORF">QBC32DRAFT_331476</name>
</gene>
<comment type="similarity">
    <text evidence="2">Belongs to the ERD2 family.</text>
</comment>
<organism evidence="13 14">
    <name type="scientific">Pseudoneurospora amorphoporcata</name>
    <dbReference type="NCBI Taxonomy" id="241081"/>
    <lineage>
        <taxon>Eukaryota</taxon>
        <taxon>Fungi</taxon>
        <taxon>Dikarya</taxon>
        <taxon>Ascomycota</taxon>
        <taxon>Pezizomycotina</taxon>
        <taxon>Sordariomycetes</taxon>
        <taxon>Sordariomycetidae</taxon>
        <taxon>Sordariales</taxon>
        <taxon>Sordariaceae</taxon>
        <taxon>Pseudoneurospora</taxon>
    </lineage>
</organism>
<dbReference type="EMBL" id="MU859067">
    <property type="protein sequence ID" value="KAK3956317.1"/>
    <property type="molecule type" value="Genomic_DNA"/>
</dbReference>
<keyword evidence="10 13" id="KW-0675">Receptor</keyword>
<dbReference type="GO" id="GO:0016192">
    <property type="term" value="P:vesicle-mediated transport"/>
    <property type="evidence" value="ECO:0007669"/>
    <property type="project" value="UniProtKB-KW"/>
</dbReference>
<feature type="transmembrane region" description="Helical" evidence="12">
    <location>
        <begin position="74"/>
        <end position="95"/>
    </location>
</feature>
<evidence type="ECO:0000256" key="12">
    <source>
        <dbReference type="SAM" id="Phobius"/>
    </source>
</evidence>
<dbReference type="PANTHER" id="PTHR10585">
    <property type="entry name" value="ER LUMEN PROTEIN RETAINING RECEPTOR"/>
    <property type="match status" value="1"/>
</dbReference>
<evidence type="ECO:0000256" key="6">
    <source>
        <dbReference type="ARBA" id="ARBA00022892"/>
    </source>
</evidence>
<protein>
    <submittedName>
        <fullName evidence="13">ER lumen protein retaining receptor-domain-containing protein</fullName>
    </submittedName>
</protein>
<keyword evidence="5" id="KW-0256">Endoplasmic reticulum</keyword>
<keyword evidence="3" id="KW-0813">Transport</keyword>
<dbReference type="Proteomes" id="UP001303222">
    <property type="component" value="Unassembled WGS sequence"/>
</dbReference>
<dbReference type="GO" id="GO:0015031">
    <property type="term" value="P:protein transport"/>
    <property type="evidence" value="ECO:0007669"/>
    <property type="project" value="UniProtKB-KW"/>
</dbReference>
<dbReference type="GO" id="GO:0006621">
    <property type="term" value="P:protein retention in ER lumen"/>
    <property type="evidence" value="ECO:0007669"/>
    <property type="project" value="InterPro"/>
</dbReference>
<dbReference type="InterPro" id="IPR000133">
    <property type="entry name" value="ER_ret_rcpt"/>
</dbReference>
<feature type="compositionally biased region" description="Basic and acidic residues" evidence="11">
    <location>
        <begin position="367"/>
        <end position="383"/>
    </location>
</feature>
<feature type="transmembrane region" description="Helical" evidence="12">
    <location>
        <begin position="169"/>
        <end position="187"/>
    </location>
</feature>
<keyword evidence="7" id="KW-0653">Protein transport</keyword>
<evidence type="ECO:0000313" key="13">
    <source>
        <dbReference type="EMBL" id="KAK3956317.1"/>
    </source>
</evidence>
<evidence type="ECO:0000256" key="3">
    <source>
        <dbReference type="ARBA" id="ARBA00022448"/>
    </source>
</evidence>
<feature type="compositionally biased region" description="Low complexity" evidence="11">
    <location>
        <begin position="349"/>
        <end position="366"/>
    </location>
</feature>
<dbReference type="GO" id="GO:0046923">
    <property type="term" value="F:ER retention sequence binding"/>
    <property type="evidence" value="ECO:0007669"/>
    <property type="project" value="InterPro"/>
</dbReference>
<reference evidence="13" key="2">
    <citation type="submission" date="2023-06" db="EMBL/GenBank/DDBJ databases">
        <authorList>
            <consortium name="Lawrence Berkeley National Laboratory"/>
            <person name="Mondo S.J."/>
            <person name="Hensen N."/>
            <person name="Bonometti L."/>
            <person name="Westerberg I."/>
            <person name="Brannstrom I.O."/>
            <person name="Guillou S."/>
            <person name="Cros-Aarteil S."/>
            <person name="Calhoun S."/>
            <person name="Haridas S."/>
            <person name="Kuo A."/>
            <person name="Pangilinan J."/>
            <person name="Riley R."/>
            <person name="Labutti K."/>
            <person name="Andreopoulos B."/>
            <person name="Lipzen A."/>
            <person name="Chen C."/>
            <person name="Yanf M."/>
            <person name="Daum C."/>
            <person name="Ng V."/>
            <person name="Clum A."/>
            <person name="Steindorff A."/>
            <person name="Ohm R."/>
            <person name="Martin F."/>
            <person name="Silar P."/>
            <person name="Natvig D."/>
            <person name="Lalanne C."/>
            <person name="Gautier V."/>
            <person name="Ament-Velasquez S.L."/>
            <person name="Kruys A."/>
            <person name="Hutchinson M.I."/>
            <person name="Powell A.J."/>
            <person name="Barry K."/>
            <person name="Miller A.N."/>
            <person name="Grigoriev I.V."/>
            <person name="Debuchy R."/>
            <person name="Gladieux P."/>
            <person name="Thoren M.H."/>
            <person name="Johannesson H."/>
        </authorList>
    </citation>
    <scope>NUCLEOTIDE SEQUENCE</scope>
    <source>
        <strain evidence="13">CBS 626.80</strain>
    </source>
</reference>
<feature type="compositionally biased region" description="Basic and acidic residues" evidence="11">
    <location>
        <begin position="320"/>
        <end position="341"/>
    </location>
</feature>
<keyword evidence="8 12" id="KW-1133">Transmembrane helix</keyword>
<feature type="region of interest" description="Disordered" evidence="11">
    <location>
        <begin position="320"/>
        <end position="383"/>
    </location>
</feature>
<proteinExistence type="inferred from homology"/>
<evidence type="ECO:0000256" key="2">
    <source>
        <dbReference type="ARBA" id="ARBA00010120"/>
    </source>
</evidence>
<feature type="region of interest" description="Disordered" evidence="11">
    <location>
        <begin position="255"/>
        <end position="298"/>
    </location>
</feature>
<evidence type="ECO:0000256" key="7">
    <source>
        <dbReference type="ARBA" id="ARBA00022927"/>
    </source>
</evidence>
<evidence type="ECO:0000256" key="10">
    <source>
        <dbReference type="ARBA" id="ARBA00023170"/>
    </source>
</evidence>
<dbReference type="GO" id="GO:0005789">
    <property type="term" value="C:endoplasmic reticulum membrane"/>
    <property type="evidence" value="ECO:0007669"/>
    <property type="project" value="UniProtKB-SubCell"/>
</dbReference>
<comment type="caution">
    <text evidence="13">The sequence shown here is derived from an EMBL/GenBank/DDBJ whole genome shotgun (WGS) entry which is preliminary data.</text>
</comment>
<comment type="subcellular location">
    <subcellularLocation>
        <location evidence="1">Endoplasmic reticulum membrane</location>
        <topology evidence="1">Multi-pass membrane protein</topology>
    </subcellularLocation>
</comment>
<feature type="compositionally biased region" description="Gly residues" evidence="11">
    <location>
        <begin position="271"/>
        <end position="288"/>
    </location>
</feature>
<dbReference type="Pfam" id="PF00810">
    <property type="entry name" value="ER_lumen_recept"/>
    <property type="match status" value="1"/>
</dbReference>
<keyword evidence="14" id="KW-1185">Reference proteome</keyword>
<evidence type="ECO:0000256" key="11">
    <source>
        <dbReference type="SAM" id="MobiDB-lite"/>
    </source>
</evidence>
<evidence type="ECO:0000256" key="1">
    <source>
        <dbReference type="ARBA" id="ARBA00004477"/>
    </source>
</evidence>
<dbReference type="PRINTS" id="PR00660">
    <property type="entry name" value="ERLUMENR"/>
</dbReference>
<evidence type="ECO:0000256" key="8">
    <source>
        <dbReference type="ARBA" id="ARBA00022989"/>
    </source>
</evidence>
<sequence>MGFLDIHGISIFRWAADISHLISKCILLYSIHRNRSAEGVSLITQAFYALVFLTRYTDLFGEQWWWGFLEWWNFLFKIFYISSSFYTIAAMQFFFPRTREREKAWKFGAIILGGTLLLSPFVMMIGKNKKDWGFQEWLWVFSQILESVCVLPQLLLLRQTNVPTVITSLYIVFLGSYRGLYILNWIARAFDINGRKPDGISIVFGIIQTALYADFAWVYWTRQRVKLRNGGIVDSDDLQRGWLLTHIFGNKRIAGGHSADEDEESAPALGGERGGNSIGIGISNGNGSGSAPRSKWGARGISVSADDGVFDHEQSLEDHGVTESLDLDAKMHDPDDLARALDDDDDGSPSRAGGSAPLLGETNDNYKNNDNDRRDHDNAWADD</sequence>
<keyword evidence="6" id="KW-0931">ER-Golgi transport</keyword>
<reference evidence="13" key="1">
    <citation type="journal article" date="2023" name="Mol. Phylogenet. Evol.">
        <title>Genome-scale phylogeny and comparative genomics of the fungal order Sordariales.</title>
        <authorList>
            <person name="Hensen N."/>
            <person name="Bonometti L."/>
            <person name="Westerberg I."/>
            <person name="Brannstrom I.O."/>
            <person name="Guillou S."/>
            <person name="Cros-Aarteil S."/>
            <person name="Calhoun S."/>
            <person name="Haridas S."/>
            <person name="Kuo A."/>
            <person name="Mondo S."/>
            <person name="Pangilinan J."/>
            <person name="Riley R."/>
            <person name="LaButti K."/>
            <person name="Andreopoulos B."/>
            <person name="Lipzen A."/>
            <person name="Chen C."/>
            <person name="Yan M."/>
            <person name="Daum C."/>
            <person name="Ng V."/>
            <person name="Clum A."/>
            <person name="Steindorff A."/>
            <person name="Ohm R.A."/>
            <person name="Martin F."/>
            <person name="Silar P."/>
            <person name="Natvig D.O."/>
            <person name="Lalanne C."/>
            <person name="Gautier V."/>
            <person name="Ament-Velasquez S.L."/>
            <person name="Kruys A."/>
            <person name="Hutchinson M.I."/>
            <person name="Powell A.J."/>
            <person name="Barry K."/>
            <person name="Miller A.N."/>
            <person name="Grigoriev I.V."/>
            <person name="Debuchy R."/>
            <person name="Gladieux P."/>
            <person name="Hiltunen Thoren M."/>
            <person name="Johannesson H."/>
        </authorList>
    </citation>
    <scope>NUCLEOTIDE SEQUENCE</scope>
    <source>
        <strain evidence="13">CBS 626.80</strain>
    </source>
</reference>
<name>A0AAN6P238_9PEZI</name>
<feature type="transmembrane region" description="Helical" evidence="12">
    <location>
        <begin position="36"/>
        <end position="54"/>
    </location>
</feature>
<dbReference type="AlphaFoldDB" id="A0AAN6P238"/>
<evidence type="ECO:0000313" key="14">
    <source>
        <dbReference type="Proteomes" id="UP001303222"/>
    </source>
</evidence>
<evidence type="ECO:0000256" key="4">
    <source>
        <dbReference type="ARBA" id="ARBA00022692"/>
    </source>
</evidence>
<keyword evidence="9 12" id="KW-0472">Membrane</keyword>
<feature type="transmembrane region" description="Helical" evidence="12">
    <location>
        <begin position="199"/>
        <end position="220"/>
    </location>
</feature>
<feature type="transmembrane region" description="Helical" evidence="12">
    <location>
        <begin position="107"/>
        <end position="125"/>
    </location>
</feature>
<evidence type="ECO:0000256" key="9">
    <source>
        <dbReference type="ARBA" id="ARBA00023136"/>
    </source>
</evidence>
<evidence type="ECO:0000256" key="5">
    <source>
        <dbReference type="ARBA" id="ARBA00022824"/>
    </source>
</evidence>
<keyword evidence="4 12" id="KW-0812">Transmembrane</keyword>
<accession>A0AAN6P238</accession>